<keyword evidence="2" id="KW-0805">Transcription regulation</keyword>
<dbReference type="CDD" id="cd08440">
    <property type="entry name" value="PBP2_LTTR_like_4"/>
    <property type="match status" value="1"/>
</dbReference>
<feature type="domain" description="HTH lysR-type" evidence="5">
    <location>
        <begin position="1"/>
        <end position="58"/>
    </location>
</feature>
<accession>A0AAU7KMQ6</accession>
<dbReference type="GO" id="GO:0003700">
    <property type="term" value="F:DNA-binding transcription factor activity"/>
    <property type="evidence" value="ECO:0007669"/>
    <property type="project" value="InterPro"/>
</dbReference>
<evidence type="ECO:0000256" key="4">
    <source>
        <dbReference type="ARBA" id="ARBA00023163"/>
    </source>
</evidence>
<dbReference type="RefSeq" id="WP_108133579.1">
    <property type="nucleotide sequence ID" value="NZ_CP098827.1"/>
</dbReference>
<protein>
    <submittedName>
        <fullName evidence="6">LysR substrate-binding domain-containing protein</fullName>
    </submittedName>
</protein>
<dbReference type="InterPro" id="IPR050950">
    <property type="entry name" value="HTH-type_LysR_regulators"/>
</dbReference>
<dbReference type="EMBL" id="CP098827">
    <property type="protein sequence ID" value="XBO72921.1"/>
    <property type="molecule type" value="Genomic_DNA"/>
</dbReference>
<dbReference type="Gene3D" id="3.40.190.290">
    <property type="match status" value="1"/>
</dbReference>
<dbReference type="AlphaFoldDB" id="A0AAU7KMQ6"/>
<evidence type="ECO:0000256" key="2">
    <source>
        <dbReference type="ARBA" id="ARBA00023015"/>
    </source>
</evidence>
<proteinExistence type="inferred from homology"/>
<evidence type="ECO:0000259" key="5">
    <source>
        <dbReference type="PROSITE" id="PS50931"/>
    </source>
</evidence>
<evidence type="ECO:0000256" key="1">
    <source>
        <dbReference type="ARBA" id="ARBA00009437"/>
    </source>
</evidence>
<dbReference type="Pfam" id="PF03466">
    <property type="entry name" value="LysR_substrate"/>
    <property type="match status" value="1"/>
</dbReference>
<name>A0AAU7KMQ6_9GAMM</name>
<organism evidence="6">
    <name type="scientific">Halomonas sp. RT37</name>
    <dbReference type="NCBI Taxonomy" id="2950872"/>
    <lineage>
        <taxon>Bacteria</taxon>
        <taxon>Pseudomonadati</taxon>
        <taxon>Pseudomonadota</taxon>
        <taxon>Gammaproteobacteria</taxon>
        <taxon>Oceanospirillales</taxon>
        <taxon>Halomonadaceae</taxon>
        <taxon>Halomonas</taxon>
    </lineage>
</organism>
<dbReference type="InterPro" id="IPR000847">
    <property type="entry name" value="LysR_HTH_N"/>
</dbReference>
<dbReference type="InterPro" id="IPR005119">
    <property type="entry name" value="LysR_subst-bd"/>
</dbReference>
<dbReference type="SUPFAM" id="SSF53850">
    <property type="entry name" value="Periplasmic binding protein-like II"/>
    <property type="match status" value="1"/>
</dbReference>
<dbReference type="GO" id="GO:0005829">
    <property type="term" value="C:cytosol"/>
    <property type="evidence" value="ECO:0007669"/>
    <property type="project" value="TreeGrafter"/>
</dbReference>
<dbReference type="FunFam" id="1.10.10.10:FF:000001">
    <property type="entry name" value="LysR family transcriptional regulator"/>
    <property type="match status" value="1"/>
</dbReference>
<dbReference type="Gene3D" id="1.10.10.10">
    <property type="entry name" value="Winged helix-like DNA-binding domain superfamily/Winged helix DNA-binding domain"/>
    <property type="match status" value="1"/>
</dbReference>
<dbReference type="GO" id="GO:0003677">
    <property type="term" value="F:DNA binding"/>
    <property type="evidence" value="ECO:0007669"/>
    <property type="project" value="UniProtKB-KW"/>
</dbReference>
<gene>
    <name evidence="6" type="ORF">NFG58_09575</name>
</gene>
<sequence length="300" mass="33125">MTVKQLRAFLAVARTLSFTQACEQLHLSQPALSLAIKGLEDSLGGRLLIRTTRSVRLTPEGESLVPLAKRLLVEWDNTEDALRQRFTLQLGRLSLAAMPAFAGNLLAPALGVFHRQHPRINVTVHDVVNEQVIDMVRQRQVEMGIAFEPEATGSLHFTALFHDRFVAVLPPRSPLVQHSSLDWESLMSWDFVALQRPSMVRRLLEQQLGARHGALKVAFETHQLASVGRMVANGLGVSAVPSLCLRQMQEAGAVCRPLKDPVIERAVGVVTWNPHELSVAARAMLQVLVDNIETPTLSEA</sequence>
<dbReference type="PROSITE" id="PS50931">
    <property type="entry name" value="HTH_LYSR"/>
    <property type="match status" value="1"/>
</dbReference>
<keyword evidence="4" id="KW-0804">Transcription</keyword>
<dbReference type="PANTHER" id="PTHR30419">
    <property type="entry name" value="HTH-TYPE TRANSCRIPTIONAL REGULATOR YBHD"/>
    <property type="match status" value="1"/>
</dbReference>
<dbReference type="PANTHER" id="PTHR30419:SF30">
    <property type="entry name" value="LYSR FAMILY TRANSCRIPTIONAL REGULATOR"/>
    <property type="match status" value="1"/>
</dbReference>
<dbReference type="Pfam" id="PF00126">
    <property type="entry name" value="HTH_1"/>
    <property type="match status" value="1"/>
</dbReference>
<dbReference type="PRINTS" id="PR00039">
    <property type="entry name" value="HTHLYSR"/>
</dbReference>
<dbReference type="InterPro" id="IPR036388">
    <property type="entry name" value="WH-like_DNA-bd_sf"/>
</dbReference>
<comment type="similarity">
    <text evidence="1">Belongs to the LysR transcriptional regulatory family.</text>
</comment>
<dbReference type="SUPFAM" id="SSF46785">
    <property type="entry name" value="Winged helix' DNA-binding domain"/>
    <property type="match status" value="1"/>
</dbReference>
<evidence type="ECO:0000313" key="6">
    <source>
        <dbReference type="EMBL" id="XBO72921.1"/>
    </source>
</evidence>
<keyword evidence="3" id="KW-0238">DNA-binding</keyword>
<evidence type="ECO:0000256" key="3">
    <source>
        <dbReference type="ARBA" id="ARBA00023125"/>
    </source>
</evidence>
<dbReference type="InterPro" id="IPR036390">
    <property type="entry name" value="WH_DNA-bd_sf"/>
</dbReference>
<reference evidence="6" key="1">
    <citation type="submission" date="2022-06" db="EMBL/GenBank/DDBJ databases">
        <title>A novel DMS-producing enzyme.</title>
        <authorList>
            <person name="Zhang Y."/>
        </authorList>
    </citation>
    <scope>NUCLEOTIDE SEQUENCE</scope>
    <source>
        <strain evidence="6">RT37</strain>
    </source>
</reference>